<dbReference type="FunFam" id="3.40.50.720:FF:000084">
    <property type="entry name" value="Short-chain dehydrogenase reductase"/>
    <property type="match status" value="1"/>
</dbReference>
<organism evidence="3 4">
    <name type="scientific">Glycomyces artemisiae</name>
    <dbReference type="NCBI Taxonomy" id="1076443"/>
    <lineage>
        <taxon>Bacteria</taxon>
        <taxon>Bacillati</taxon>
        <taxon>Actinomycetota</taxon>
        <taxon>Actinomycetes</taxon>
        <taxon>Glycomycetales</taxon>
        <taxon>Glycomycetaceae</taxon>
        <taxon>Glycomyces</taxon>
    </lineage>
</organism>
<dbReference type="PANTHER" id="PTHR43639">
    <property type="entry name" value="OXIDOREDUCTASE, SHORT-CHAIN DEHYDROGENASE/REDUCTASE FAMILY (AFU_ORTHOLOGUE AFUA_5G02870)"/>
    <property type="match status" value="1"/>
</dbReference>
<dbReference type="InterPro" id="IPR002347">
    <property type="entry name" value="SDR_fam"/>
</dbReference>
<accession>A0A2T0UQ68</accession>
<evidence type="ECO:0000313" key="3">
    <source>
        <dbReference type="EMBL" id="PRY60054.1"/>
    </source>
</evidence>
<dbReference type="CDD" id="cd05233">
    <property type="entry name" value="SDR_c"/>
    <property type="match status" value="1"/>
</dbReference>
<comment type="similarity">
    <text evidence="1">Belongs to the short-chain dehydrogenases/reductases (SDR) family.</text>
</comment>
<proteinExistence type="inferred from homology"/>
<dbReference type="GO" id="GO:0016491">
    <property type="term" value="F:oxidoreductase activity"/>
    <property type="evidence" value="ECO:0007669"/>
    <property type="project" value="UniProtKB-KW"/>
</dbReference>
<evidence type="ECO:0000256" key="1">
    <source>
        <dbReference type="ARBA" id="ARBA00006484"/>
    </source>
</evidence>
<keyword evidence="4" id="KW-1185">Reference proteome</keyword>
<protein>
    <submittedName>
        <fullName evidence="3">NAD(P)-dependent dehydrogenase (Short-subunit alcohol dehydrogenase family)</fullName>
    </submittedName>
</protein>
<gene>
    <name evidence="3" type="ORF">B0I28_103528</name>
</gene>
<dbReference type="EMBL" id="PVTJ01000003">
    <property type="protein sequence ID" value="PRY60054.1"/>
    <property type="molecule type" value="Genomic_DNA"/>
</dbReference>
<dbReference type="Pfam" id="PF13561">
    <property type="entry name" value="adh_short_C2"/>
    <property type="match status" value="1"/>
</dbReference>
<keyword evidence="2" id="KW-0560">Oxidoreductase</keyword>
<evidence type="ECO:0000313" key="4">
    <source>
        <dbReference type="Proteomes" id="UP000238176"/>
    </source>
</evidence>
<sequence length="274" mass="27334">MTVSVPDFSGTAVRDLLDLHGRRAVVTGGARGLGKAIALRLAEAGADVLVGDLDGDLAAAAAAELAERHGVDAVGVQMDVADQGSVAAAADRAAETLGGLDVWVNNAGVFPNRPALEMGVDEWDRVFAVNARGVFLGATEAARRMDGGGVIVNVVSTAGFKGTAPGLAAYVGSKHAARGLTKQLAIEFAPKGIRVLGVAPSFVPTEGNMAAAAAAAEATGVPADPAVIAKLMSTGLLGRIGVPDDIARVVLFCASDLAAIMTGSTLLADAGDTA</sequence>
<reference evidence="3 4" key="1">
    <citation type="submission" date="2018-03" db="EMBL/GenBank/DDBJ databases">
        <title>Genomic Encyclopedia of Type Strains, Phase III (KMG-III): the genomes of soil and plant-associated and newly described type strains.</title>
        <authorList>
            <person name="Whitman W."/>
        </authorList>
    </citation>
    <scope>NUCLEOTIDE SEQUENCE [LARGE SCALE GENOMIC DNA]</scope>
    <source>
        <strain evidence="3 4">CGMCC 4.7067</strain>
    </source>
</reference>
<dbReference type="Gene3D" id="3.40.50.720">
    <property type="entry name" value="NAD(P)-binding Rossmann-like Domain"/>
    <property type="match status" value="1"/>
</dbReference>
<comment type="caution">
    <text evidence="3">The sequence shown here is derived from an EMBL/GenBank/DDBJ whole genome shotgun (WGS) entry which is preliminary data.</text>
</comment>
<dbReference type="PANTHER" id="PTHR43639:SF1">
    <property type="entry name" value="SHORT-CHAIN DEHYDROGENASE_REDUCTASE FAMILY PROTEIN"/>
    <property type="match status" value="1"/>
</dbReference>
<dbReference type="SUPFAM" id="SSF51735">
    <property type="entry name" value="NAD(P)-binding Rossmann-fold domains"/>
    <property type="match status" value="1"/>
</dbReference>
<dbReference type="PRINTS" id="PR00080">
    <property type="entry name" value="SDRFAMILY"/>
</dbReference>
<name>A0A2T0UQ68_9ACTN</name>
<evidence type="ECO:0000256" key="2">
    <source>
        <dbReference type="ARBA" id="ARBA00023002"/>
    </source>
</evidence>
<dbReference type="AlphaFoldDB" id="A0A2T0UQ68"/>
<dbReference type="InterPro" id="IPR036291">
    <property type="entry name" value="NAD(P)-bd_dom_sf"/>
</dbReference>
<dbReference type="OrthoDB" id="517007at2"/>
<dbReference type="Proteomes" id="UP000238176">
    <property type="component" value="Unassembled WGS sequence"/>
</dbReference>
<dbReference type="PRINTS" id="PR00081">
    <property type="entry name" value="GDHRDH"/>
</dbReference>
<dbReference type="RefSeq" id="WP_106363927.1">
    <property type="nucleotide sequence ID" value="NZ_PVTJ01000003.1"/>
</dbReference>